<reference evidence="3 4" key="1">
    <citation type="journal article" date="2012" name="Nat. Genet.">
        <title>Plasmodium cynomolgi genome sequences provide insight into Plasmodium vivax and the monkey malaria clade.</title>
        <authorList>
            <person name="Tachibana S."/>
            <person name="Sullivan S.A."/>
            <person name="Kawai S."/>
            <person name="Nakamura S."/>
            <person name="Kim H.R."/>
            <person name="Goto N."/>
            <person name="Arisue N."/>
            <person name="Palacpac N.M.Q."/>
            <person name="Honma H."/>
            <person name="Yagi M."/>
            <person name="Tougan T."/>
            <person name="Katakai Y."/>
            <person name="Kaneko O."/>
            <person name="Mita T."/>
            <person name="Kita K."/>
            <person name="Yasutomi Y."/>
            <person name="Sutton P.L."/>
            <person name="Shakhbatyan R."/>
            <person name="Horii T."/>
            <person name="Yasunaga T."/>
            <person name="Barnwell J.W."/>
            <person name="Escalante A.A."/>
            <person name="Carlton J.M."/>
            <person name="Tanabe K."/>
        </authorList>
    </citation>
    <scope>NUCLEOTIDE SEQUENCE [LARGE SCALE GENOMIC DNA]</scope>
    <source>
        <strain evidence="3 4">B</strain>
    </source>
</reference>
<feature type="domain" description="ISP3 C-terminal" evidence="2">
    <location>
        <begin position="38"/>
        <end position="146"/>
    </location>
</feature>
<keyword evidence="4" id="KW-1185">Reference proteome</keyword>
<dbReference type="AlphaFoldDB" id="K6ULS2"/>
<dbReference type="RefSeq" id="XP_004223925.1">
    <property type="nucleotide sequence ID" value="XM_004223877.1"/>
</dbReference>
<dbReference type="InterPro" id="IPR011993">
    <property type="entry name" value="PH-like_dom_sf"/>
</dbReference>
<dbReference type="Proteomes" id="UP000006319">
    <property type="component" value="Chromosome 12"/>
</dbReference>
<dbReference type="GeneID" id="14694351"/>
<dbReference type="KEGG" id="pcy:PCYB_125440"/>
<evidence type="ECO:0000313" key="4">
    <source>
        <dbReference type="Proteomes" id="UP000006319"/>
    </source>
</evidence>
<evidence type="ECO:0000313" key="3">
    <source>
        <dbReference type="EMBL" id="GAB67978.1"/>
    </source>
</evidence>
<dbReference type="EMBL" id="DF157104">
    <property type="protein sequence ID" value="GAB67978.1"/>
    <property type="molecule type" value="Genomic_DNA"/>
</dbReference>
<feature type="coiled-coil region" evidence="1">
    <location>
        <begin position="149"/>
        <end position="176"/>
    </location>
</feature>
<evidence type="ECO:0000256" key="1">
    <source>
        <dbReference type="SAM" id="Coils"/>
    </source>
</evidence>
<dbReference type="PhylomeDB" id="K6ULS2"/>
<dbReference type="eggNOG" id="ENOG502SYFP">
    <property type="taxonomic scope" value="Eukaryota"/>
</dbReference>
<sequence length="181" mass="21394">MGNKLCCINNDLQNSKSSIDIYKYDPREIYGDYDDWTLESWIDKYKNGNSIKVAFPDGNEIQCHFKIFLKEKCFELSLDNKVRVIKFNDINCILHRNSCESLLESEQNLLKSPKVIGIRLISTLKAIAFAMDSPGEARMFYEFIEKYCLNDTERERKNIERENKDIERENKDIERKVPRYA</sequence>
<evidence type="ECO:0000259" key="2">
    <source>
        <dbReference type="Pfam" id="PF18045"/>
    </source>
</evidence>
<dbReference type="VEuPathDB" id="PlasmoDB:PCYB_125440"/>
<dbReference type="OMA" id="HRNSCES"/>
<protein>
    <recommendedName>
        <fullName evidence="2">ISP3 C-terminal domain-containing protein</fullName>
    </recommendedName>
</protein>
<name>K6ULS2_PLACD</name>
<dbReference type="InterPro" id="IPR041296">
    <property type="entry name" value="ISP3_C"/>
</dbReference>
<dbReference type="Pfam" id="PF18045">
    <property type="entry name" value="ISP3_C"/>
    <property type="match status" value="1"/>
</dbReference>
<organism evidence="3 4">
    <name type="scientific">Plasmodium cynomolgi (strain B)</name>
    <dbReference type="NCBI Taxonomy" id="1120755"/>
    <lineage>
        <taxon>Eukaryota</taxon>
        <taxon>Sar</taxon>
        <taxon>Alveolata</taxon>
        <taxon>Apicomplexa</taxon>
        <taxon>Aconoidasida</taxon>
        <taxon>Haemosporida</taxon>
        <taxon>Plasmodiidae</taxon>
        <taxon>Plasmodium</taxon>
        <taxon>Plasmodium (Plasmodium)</taxon>
    </lineage>
</organism>
<keyword evidence="1" id="KW-0175">Coiled coil</keyword>
<dbReference type="Gene3D" id="2.30.29.30">
    <property type="entry name" value="Pleckstrin-homology domain (PH domain)/Phosphotyrosine-binding domain (PTB)"/>
    <property type="match status" value="1"/>
</dbReference>
<accession>K6ULS2</accession>
<gene>
    <name evidence="3" type="ORF">PCYB_125440</name>
</gene>
<proteinExistence type="predicted"/>
<dbReference type="OrthoDB" id="345393at2759"/>